<proteinExistence type="predicted"/>
<reference evidence="2 3" key="1">
    <citation type="submission" date="2021-06" db="EMBL/GenBank/DDBJ databases">
        <title>Caerostris extrusa draft genome.</title>
        <authorList>
            <person name="Kono N."/>
            <person name="Arakawa K."/>
        </authorList>
    </citation>
    <scope>NUCLEOTIDE SEQUENCE [LARGE SCALE GENOMIC DNA]</scope>
</reference>
<keyword evidence="3" id="KW-1185">Reference proteome</keyword>
<gene>
    <name evidence="2" type="ORF">CEXT_581841</name>
</gene>
<dbReference type="AlphaFoldDB" id="A0AAV4R5I7"/>
<dbReference type="Proteomes" id="UP001054945">
    <property type="component" value="Unassembled WGS sequence"/>
</dbReference>
<name>A0AAV4R5I7_CAEEX</name>
<feature type="compositionally biased region" description="Basic and acidic residues" evidence="1">
    <location>
        <begin position="76"/>
        <end position="89"/>
    </location>
</feature>
<dbReference type="EMBL" id="BPLR01007294">
    <property type="protein sequence ID" value="GIY15879.1"/>
    <property type="molecule type" value="Genomic_DNA"/>
</dbReference>
<sequence>MIVSGYQWTNSKLCMNQFGDEEIKRIRFSSNLSDPESWEANRKPRHICPWKHLCQKIKVCCRLSLESISYVQVATGDDRGGSRDADTSCREGVTSNLGLH</sequence>
<evidence type="ECO:0000313" key="3">
    <source>
        <dbReference type="Proteomes" id="UP001054945"/>
    </source>
</evidence>
<evidence type="ECO:0000256" key="1">
    <source>
        <dbReference type="SAM" id="MobiDB-lite"/>
    </source>
</evidence>
<feature type="region of interest" description="Disordered" evidence="1">
    <location>
        <begin position="76"/>
        <end position="100"/>
    </location>
</feature>
<comment type="caution">
    <text evidence="2">The sequence shown here is derived from an EMBL/GenBank/DDBJ whole genome shotgun (WGS) entry which is preliminary data.</text>
</comment>
<organism evidence="2 3">
    <name type="scientific">Caerostris extrusa</name>
    <name type="common">Bark spider</name>
    <name type="synonym">Caerostris bankana</name>
    <dbReference type="NCBI Taxonomy" id="172846"/>
    <lineage>
        <taxon>Eukaryota</taxon>
        <taxon>Metazoa</taxon>
        <taxon>Ecdysozoa</taxon>
        <taxon>Arthropoda</taxon>
        <taxon>Chelicerata</taxon>
        <taxon>Arachnida</taxon>
        <taxon>Araneae</taxon>
        <taxon>Araneomorphae</taxon>
        <taxon>Entelegynae</taxon>
        <taxon>Araneoidea</taxon>
        <taxon>Araneidae</taxon>
        <taxon>Caerostris</taxon>
    </lineage>
</organism>
<accession>A0AAV4R5I7</accession>
<protein>
    <submittedName>
        <fullName evidence="2">Uncharacterized protein</fullName>
    </submittedName>
</protein>
<evidence type="ECO:0000313" key="2">
    <source>
        <dbReference type="EMBL" id="GIY15879.1"/>
    </source>
</evidence>